<dbReference type="Proteomes" id="UP000037953">
    <property type="component" value="Unassembled WGS sequence"/>
</dbReference>
<name>A0A0N0ZT82_CHRID</name>
<evidence type="ECO:0000313" key="3">
    <source>
        <dbReference type="Proteomes" id="UP000037953"/>
    </source>
</evidence>
<dbReference type="Pfam" id="PF03432">
    <property type="entry name" value="Relaxase"/>
    <property type="match status" value="1"/>
</dbReference>
<protein>
    <recommendedName>
        <fullName evidence="1">MobA/VirD2-like nuclease domain-containing protein</fullName>
    </recommendedName>
</protein>
<sequence length="271" mass="30640">MVISASTRNVSSKSIQYQQSDKEQSVEVCRNGLSGEKPKELFEEFKQVADLNTRTENKYVTAVISPPKEYSRDLTLEEWGKLAEDYLKKEGIGKNNQYLVHLHQSTDDKHLHIIANRIDYHGKNQVTSHNIGERASGHAEVLSKERNWKTAQEITGEKKAEIKNVLLEEKGQSRSLGDLVLRMDKRGYVMQISENSKGLNGARIIPKADINMNPSVLEKVTKQGFKLSDIDPKLKIKEIALELTKLTPKNIALEVTKSVTRNITKDRGMSL</sequence>
<organism evidence="2 3">
    <name type="scientific">Chryseobacterium indologenes</name>
    <name type="common">Flavobacterium indologenes</name>
    <dbReference type="NCBI Taxonomy" id="253"/>
    <lineage>
        <taxon>Bacteria</taxon>
        <taxon>Pseudomonadati</taxon>
        <taxon>Bacteroidota</taxon>
        <taxon>Flavobacteriia</taxon>
        <taxon>Flavobacteriales</taxon>
        <taxon>Weeksellaceae</taxon>
        <taxon>Chryseobacterium group</taxon>
        <taxon>Chryseobacterium</taxon>
    </lineage>
</organism>
<dbReference type="RefSeq" id="WP_062703503.1">
    <property type="nucleotide sequence ID" value="NZ_LJOD01000028.1"/>
</dbReference>
<dbReference type="AlphaFoldDB" id="A0A0N0ZT82"/>
<gene>
    <name evidence="2" type="ORF">AOB46_22165</name>
</gene>
<reference evidence="3" key="2">
    <citation type="submission" date="2015-09" db="EMBL/GenBank/DDBJ databases">
        <title>Draft genome sequence of a multidrug-resistant Chryseobacterium indologenes isolate from Malaysia.</title>
        <authorList>
            <person name="Yu C.Y."/>
            <person name="Ang G.Y."/>
            <person name="Chan K.-G."/>
        </authorList>
    </citation>
    <scope>NUCLEOTIDE SEQUENCE [LARGE SCALE GENOMIC DNA]</scope>
    <source>
        <strain evidence="3">CI_885</strain>
    </source>
</reference>
<evidence type="ECO:0000313" key="2">
    <source>
        <dbReference type="EMBL" id="KPE49039.1"/>
    </source>
</evidence>
<dbReference type="EMBL" id="LJOD01000028">
    <property type="protein sequence ID" value="KPE49039.1"/>
    <property type="molecule type" value="Genomic_DNA"/>
</dbReference>
<comment type="caution">
    <text evidence="2">The sequence shown here is derived from an EMBL/GenBank/DDBJ whole genome shotgun (WGS) entry which is preliminary data.</text>
</comment>
<dbReference type="InterPro" id="IPR005094">
    <property type="entry name" value="Endonuclease_MobA/VirD2"/>
</dbReference>
<dbReference type="PATRIC" id="fig|253.9.peg.2863"/>
<accession>A0A0N0ZT82</accession>
<dbReference type="OrthoDB" id="3035232at2"/>
<evidence type="ECO:0000259" key="1">
    <source>
        <dbReference type="Pfam" id="PF03432"/>
    </source>
</evidence>
<feature type="domain" description="MobA/VirD2-like nuclease" evidence="1">
    <location>
        <begin position="20"/>
        <end position="148"/>
    </location>
</feature>
<reference evidence="2 3" key="1">
    <citation type="journal article" date="2015" name="Genom Data">
        <title>Draft genome sequence of a multidrug-resistant Chryseobacterium indologenes isolate from Malaysia.</title>
        <authorList>
            <person name="Yu C.Y."/>
            <person name="Ang G.Y."/>
            <person name="Cheng H.J."/>
            <person name="Cheong Y.M."/>
            <person name="Yin W.F."/>
            <person name="Chan K.G."/>
        </authorList>
    </citation>
    <scope>NUCLEOTIDE SEQUENCE [LARGE SCALE GENOMIC DNA]</scope>
    <source>
        <strain evidence="2 3">CI_885</strain>
    </source>
</reference>
<proteinExistence type="predicted"/>